<feature type="compositionally biased region" description="Pro residues" evidence="1">
    <location>
        <begin position="14"/>
        <end position="26"/>
    </location>
</feature>
<organism evidence="2">
    <name type="scientific">Cupriavidus necator</name>
    <name type="common">Alcaligenes eutrophus</name>
    <name type="synonym">Ralstonia eutropha</name>
    <dbReference type="NCBI Taxonomy" id="106590"/>
    <lineage>
        <taxon>Bacteria</taxon>
        <taxon>Pseudomonadati</taxon>
        <taxon>Pseudomonadota</taxon>
        <taxon>Betaproteobacteria</taxon>
        <taxon>Burkholderiales</taxon>
        <taxon>Burkholderiaceae</taxon>
        <taxon>Cupriavidus</taxon>
    </lineage>
</organism>
<sequence>MDMAEQPGTFPAHLPQPPSDAVPAPPSERAAPDTGLKPITRLISEDRISRIVPETATKVEVSFSSVFTRRFLHDDYNFVASKCSVARGGKVKALDEAFRDAEEWFTRVTEWLTTKNQLEFSIGYETVALEVPNALAGRLVRLLNQYDKLSAATLFAHVGRSISGTERDTQLDIASRRINIIHTLCIPDNDRFAADGSRLA</sequence>
<dbReference type="AlphaFoldDB" id="A0A1K0JKB6"/>
<reference evidence="2" key="1">
    <citation type="submission" date="2016-09" db="EMBL/GenBank/DDBJ databases">
        <authorList>
            <person name="Capua I."/>
            <person name="De Benedictis P."/>
            <person name="Joannis T."/>
            <person name="Lombin L.H."/>
            <person name="Cattoli G."/>
        </authorList>
    </citation>
    <scope>NUCLEOTIDE SEQUENCE</scope>
    <source>
        <strain evidence="2">B9</strain>
    </source>
</reference>
<proteinExistence type="predicted"/>
<feature type="region of interest" description="Disordered" evidence="1">
    <location>
        <begin position="1"/>
        <end position="36"/>
    </location>
</feature>
<protein>
    <recommendedName>
        <fullName evidence="3">DUF1845 domain-containing protein</fullName>
    </recommendedName>
</protein>
<evidence type="ECO:0008006" key="3">
    <source>
        <dbReference type="Google" id="ProtNLM"/>
    </source>
</evidence>
<evidence type="ECO:0000313" key="2">
    <source>
        <dbReference type="EMBL" id="SCU86614.1"/>
    </source>
</evidence>
<gene>
    <name evidence="2" type="ORF">CNECB9_460004</name>
</gene>
<dbReference type="RefSeq" id="WP_340528092.1">
    <property type="nucleotide sequence ID" value="NZ_CAXUOZ020000004.1"/>
</dbReference>
<evidence type="ECO:0000256" key="1">
    <source>
        <dbReference type="SAM" id="MobiDB-lite"/>
    </source>
</evidence>
<accession>A0A1K0JKB6</accession>
<name>A0A1K0JKB6_CUPNE</name>
<dbReference type="EMBL" id="FMSH01000401">
    <property type="protein sequence ID" value="SCU86614.1"/>
    <property type="molecule type" value="Genomic_DNA"/>
</dbReference>